<name>A0A7R8CTB5_LEPSM</name>
<gene>
    <name evidence="1" type="ORF">LSAA_9159</name>
</gene>
<dbReference type="SMART" id="SM00465">
    <property type="entry name" value="GIYc"/>
    <property type="match status" value="1"/>
</dbReference>
<dbReference type="Proteomes" id="UP000675881">
    <property type="component" value="Chromosome 4"/>
</dbReference>
<sequence length="463" mass="52438">MSGNELFTNYVVLRFFVGIVDVCTDFIRGSSLLFTQNLFWGLLTFALPVFSTLVSIVYGALDKNISFCNGACYIFAKYFEAFLSAGPQLFLFSTSIICGVHFDLFNNIGDFGSSGGFISFLEIFSFIWSILSFSIAAFNYDKESFPNSFLRSITYMAHTFLVSIVPTLCWFTSISSHPLLCLTSESKDWECVLYAFSSLFSPIGYARRRSVTPSKKLSGIVSQSGVKIAKVNLESLVQRLKLFLALFHCLSLASFIILREVVYVPPVILYIFSVCSSLVYLKTVVKARDATRLWDSITPAHPNIELQPVNILPAEDPTDEKKGTPGNSRCDGKDRECVTCELMIVGSSFRSSMTGREYKFMNSVSCTTKNVIYLVTCNKCRKQYVGKTEQQFKQRHYGHRREIETKVSPLGKHFAEECGYINWRFQIIDHCDASGDLTRREGYWQQELNTYAPHGLNSRREKL</sequence>
<keyword evidence="2" id="KW-1185">Reference proteome</keyword>
<accession>A0A7R8CTB5</accession>
<dbReference type="InterPro" id="IPR000305">
    <property type="entry name" value="GIY-YIG_endonuc"/>
</dbReference>
<dbReference type="InterPro" id="IPR035901">
    <property type="entry name" value="GIY-YIG_endonuc_sf"/>
</dbReference>
<dbReference type="CDD" id="cd10442">
    <property type="entry name" value="GIY-YIG_PLEs"/>
    <property type="match status" value="1"/>
</dbReference>
<evidence type="ECO:0000313" key="1">
    <source>
        <dbReference type="EMBL" id="CAF2924509.1"/>
    </source>
</evidence>
<dbReference type="Gene3D" id="3.40.1440.10">
    <property type="entry name" value="GIY-YIG endonuclease"/>
    <property type="match status" value="1"/>
</dbReference>
<dbReference type="AlphaFoldDB" id="A0A7R8CTB5"/>
<evidence type="ECO:0000313" key="2">
    <source>
        <dbReference type="Proteomes" id="UP000675881"/>
    </source>
</evidence>
<dbReference type="EMBL" id="HG994583">
    <property type="protein sequence ID" value="CAF2924509.1"/>
    <property type="molecule type" value="Genomic_DNA"/>
</dbReference>
<protein>
    <submittedName>
        <fullName evidence="1">(salmon louse) hypothetical protein</fullName>
    </submittedName>
</protein>
<dbReference type="OrthoDB" id="10025388at2759"/>
<reference evidence="1" key="1">
    <citation type="submission" date="2021-02" db="EMBL/GenBank/DDBJ databases">
        <authorList>
            <person name="Bekaert M."/>
        </authorList>
    </citation>
    <scope>NUCLEOTIDE SEQUENCE</scope>
    <source>
        <strain evidence="1">IoA-00</strain>
    </source>
</reference>
<dbReference type="Pfam" id="PF01541">
    <property type="entry name" value="GIY-YIG"/>
    <property type="match status" value="1"/>
</dbReference>
<organism evidence="1 2">
    <name type="scientific">Lepeophtheirus salmonis</name>
    <name type="common">Salmon louse</name>
    <name type="synonym">Caligus salmonis</name>
    <dbReference type="NCBI Taxonomy" id="72036"/>
    <lineage>
        <taxon>Eukaryota</taxon>
        <taxon>Metazoa</taxon>
        <taxon>Ecdysozoa</taxon>
        <taxon>Arthropoda</taxon>
        <taxon>Crustacea</taxon>
        <taxon>Multicrustacea</taxon>
        <taxon>Hexanauplia</taxon>
        <taxon>Copepoda</taxon>
        <taxon>Siphonostomatoida</taxon>
        <taxon>Caligidae</taxon>
        <taxon>Lepeophtheirus</taxon>
    </lineage>
</organism>
<proteinExistence type="predicted"/>